<proteinExistence type="predicted"/>
<gene>
    <name evidence="2" type="ORF">GCM10012280_41440</name>
</gene>
<dbReference type="EMBL" id="BMMS01000017">
    <property type="protein sequence ID" value="GGO92078.1"/>
    <property type="molecule type" value="Genomic_DNA"/>
</dbReference>
<dbReference type="Proteomes" id="UP000641932">
    <property type="component" value="Unassembled WGS sequence"/>
</dbReference>
<name>A0A917ZU18_9ACTN</name>
<reference evidence="2" key="2">
    <citation type="submission" date="2020-09" db="EMBL/GenBank/DDBJ databases">
        <authorList>
            <person name="Sun Q."/>
            <person name="Zhou Y."/>
        </authorList>
    </citation>
    <scope>NUCLEOTIDE SEQUENCE</scope>
    <source>
        <strain evidence="2">CGMCC 4.7201</strain>
    </source>
</reference>
<feature type="signal peptide" evidence="1">
    <location>
        <begin position="1"/>
        <end position="30"/>
    </location>
</feature>
<dbReference type="AlphaFoldDB" id="A0A917ZU18"/>
<comment type="caution">
    <text evidence="2">The sequence shown here is derived from an EMBL/GenBank/DDBJ whole genome shotgun (WGS) entry which is preliminary data.</text>
</comment>
<reference evidence="2" key="1">
    <citation type="journal article" date="2014" name="Int. J. Syst. Evol. Microbiol.">
        <title>Complete genome sequence of Corynebacterium casei LMG S-19264T (=DSM 44701T), isolated from a smear-ripened cheese.</title>
        <authorList>
            <consortium name="US DOE Joint Genome Institute (JGI-PGF)"/>
            <person name="Walter F."/>
            <person name="Albersmeier A."/>
            <person name="Kalinowski J."/>
            <person name="Ruckert C."/>
        </authorList>
    </citation>
    <scope>NUCLEOTIDE SEQUENCE</scope>
    <source>
        <strain evidence="2">CGMCC 4.7201</strain>
    </source>
</reference>
<sequence>MTVPPISRWRRLSRASRMLAAAAVTLGLLAAGDHAPPPGPAAGDPGPAIASPAEVRRLLLDSWVFDGTRGHFTEAARSVQQSPFSLYETVWRLKLAHATGGGRAGLDPAAVRRWADAALEGRLRRSGLPAIAQLDYAVALVRLLGEQPDRAVVTRTLDRLRDGGGYRADDSAARPDLGSTALAVGVLERLHLPVPRQVVQDIAAVLARPRGRNEGGDRAASAVMSAQLSARLTEASSPARTAALVHAADTALERLAPRADAVWLAQKAALREAAGEAGRAVAPVSRAVCDRLVGSDGGVRLPSSPAPDPQATFHAVELGCRRAGPATVTAHSRAGWPAPQSVSEILSASVSGLRAARYAHSEREFAGPLSRCLLDNALPELVREGQSRSGGAVDRVNLKILAGLLGPGVARKAERALPAPPLDGTDDFSLLLGLTELAVAPSPPAARTAEARAAVEAALARTAPGNRPSVVRAAWLSLAAAVIDDRAAHRAAAAELRALRIGPGVYAAQAIGPGPPTRRDASLTASAIGTRLLPDAAGPRRRWVSAGLCARRRCAETPALLRSLDHQPLRSLALLVSARTDAREPWVITL</sequence>
<keyword evidence="1" id="KW-0732">Signal</keyword>
<organism evidence="2 3">
    <name type="scientific">Wenjunlia tyrosinilytica</name>
    <dbReference type="NCBI Taxonomy" id="1544741"/>
    <lineage>
        <taxon>Bacteria</taxon>
        <taxon>Bacillati</taxon>
        <taxon>Actinomycetota</taxon>
        <taxon>Actinomycetes</taxon>
        <taxon>Kitasatosporales</taxon>
        <taxon>Streptomycetaceae</taxon>
        <taxon>Wenjunlia</taxon>
    </lineage>
</organism>
<keyword evidence="3" id="KW-1185">Reference proteome</keyword>
<protein>
    <recommendedName>
        <fullName evidence="4">Secreted protein</fullName>
    </recommendedName>
</protein>
<feature type="chain" id="PRO_5037930998" description="Secreted protein" evidence="1">
    <location>
        <begin position="31"/>
        <end position="590"/>
    </location>
</feature>
<evidence type="ECO:0000313" key="2">
    <source>
        <dbReference type="EMBL" id="GGO92078.1"/>
    </source>
</evidence>
<evidence type="ECO:0008006" key="4">
    <source>
        <dbReference type="Google" id="ProtNLM"/>
    </source>
</evidence>
<dbReference type="RefSeq" id="WP_189133228.1">
    <property type="nucleotide sequence ID" value="NZ_BMMS01000017.1"/>
</dbReference>
<evidence type="ECO:0000256" key="1">
    <source>
        <dbReference type="SAM" id="SignalP"/>
    </source>
</evidence>
<accession>A0A917ZU18</accession>
<evidence type="ECO:0000313" key="3">
    <source>
        <dbReference type="Proteomes" id="UP000641932"/>
    </source>
</evidence>